<evidence type="ECO:0000256" key="8">
    <source>
        <dbReference type="ARBA" id="ARBA00022842"/>
    </source>
</evidence>
<evidence type="ECO:0000256" key="24">
    <source>
        <dbReference type="ARBA" id="ARBA00050371"/>
    </source>
</evidence>
<evidence type="ECO:0000256" key="15">
    <source>
        <dbReference type="ARBA" id="ARBA00047369"/>
    </source>
</evidence>
<evidence type="ECO:0000256" key="30">
    <source>
        <dbReference type="SAM" id="Phobius"/>
    </source>
</evidence>
<evidence type="ECO:0000256" key="11">
    <source>
        <dbReference type="ARBA" id="ARBA00023211"/>
    </source>
</evidence>
<dbReference type="GO" id="GO:0009132">
    <property type="term" value="P:nucleoside diphosphate metabolic process"/>
    <property type="evidence" value="ECO:0007669"/>
    <property type="project" value="InterPro"/>
</dbReference>
<comment type="catalytic activity">
    <reaction evidence="21">
        <text>a 5'-end CoA-ribonucleoside in mRNA + H2O = a 5'-end phospho-adenosine-phospho-ribonucleoside in mRNA + (R)-4'-phosphopantetheine + 2 H(+)</text>
        <dbReference type="Rhea" id="RHEA:67592"/>
        <dbReference type="Rhea" id="RHEA-COMP:15719"/>
        <dbReference type="Rhea" id="RHEA-COMP:17276"/>
        <dbReference type="ChEBI" id="CHEBI:15377"/>
        <dbReference type="ChEBI" id="CHEBI:15378"/>
        <dbReference type="ChEBI" id="CHEBI:61723"/>
        <dbReference type="ChEBI" id="CHEBI:144051"/>
        <dbReference type="ChEBI" id="CHEBI:172371"/>
    </reaction>
    <physiologicalReaction direction="left-to-right" evidence="21">
        <dbReference type="Rhea" id="RHEA:67593"/>
    </physiologicalReaction>
</comment>
<evidence type="ECO:0000256" key="17">
    <source>
        <dbReference type="ARBA" id="ARBA00047466"/>
    </source>
</evidence>
<evidence type="ECO:0000256" key="28">
    <source>
        <dbReference type="ARBA" id="ARBA00072984"/>
    </source>
</evidence>
<dbReference type="PANTHER" id="PTHR12992">
    <property type="entry name" value="NUDIX HYDROLASE"/>
    <property type="match status" value="1"/>
</dbReference>
<evidence type="ECO:0000256" key="27">
    <source>
        <dbReference type="ARBA" id="ARBA00059426"/>
    </source>
</evidence>
<comment type="catalytic activity">
    <reaction evidence="16">
        <text>tetradecanoyl-CoA + H2O = tetradecanoyl-4'-phosphopantetheine + adenosine 3',5'-bisphosphate + 2 H(+)</text>
        <dbReference type="Rhea" id="RHEA:50028"/>
        <dbReference type="ChEBI" id="CHEBI:15377"/>
        <dbReference type="ChEBI" id="CHEBI:15378"/>
        <dbReference type="ChEBI" id="CHEBI:57385"/>
        <dbReference type="ChEBI" id="CHEBI:58343"/>
        <dbReference type="ChEBI" id="CHEBI:132017"/>
    </reaction>
    <physiologicalReaction direction="left-to-right" evidence="16">
        <dbReference type="Rhea" id="RHEA:50029"/>
    </physiologicalReaction>
</comment>
<evidence type="ECO:0000256" key="14">
    <source>
        <dbReference type="ARBA" id="ARBA00047289"/>
    </source>
</evidence>
<comment type="subunit">
    <text evidence="5">Monomer.</text>
</comment>
<dbReference type="GO" id="GO:0005782">
    <property type="term" value="C:peroxisomal matrix"/>
    <property type="evidence" value="ECO:0007669"/>
    <property type="project" value="UniProtKB-ARBA"/>
</dbReference>
<dbReference type="GO" id="GO:0015938">
    <property type="term" value="P:coenzyme A catabolic process"/>
    <property type="evidence" value="ECO:0007669"/>
    <property type="project" value="TreeGrafter"/>
</dbReference>
<evidence type="ECO:0000256" key="21">
    <source>
        <dbReference type="ARBA" id="ARBA00048667"/>
    </source>
</evidence>
<dbReference type="EC" id="3.6.1.77" evidence="13"/>
<protein>
    <recommendedName>
        <fullName evidence="28">Peroxisomal coenzyme A diphosphatase NUDT7</fullName>
        <ecNumber evidence="13">3.6.1.77</ecNumber>
    </recommendedName>
    <alternativeName>
        <fullName evidence="29">Nucleoside diphosphate-linked moiety X motif 7</fullName>
    </alternativeName>
</protein>
<evidence type="ECO:0000256" key="3">
    <source>
        <dbReference type="ARBA" id="ARBA00004275"/>
    </source>
</evidence>
<evidence type="ECO:0000256" key="10">
    <source>
        <dbReference type="ARBA" id="ARBA00023140"/>
    </source>
</evidence>
<feature type="domain" description="Nudix hydrolase" evidence="31">
    <location>
        <begin position="26"/>
        <end position="164"/>
    </location>
</feature>
<dbReference type="GO" id="GO:0030145">
    <property type="term" value="F:manganese ion binding"/>
    <property type="evidence" value="ECO:0007669"/>
    <property type="project" value="InterPro"/>
</dbReference>
<keyword evidence="30" id="KW-0472">Membrane</keyword>
<comment type="catalytic activity">
    <reaction evidence="17">
        <text>hexanoyl-CoA + H2O = hexanoyl-4'-phosphopantetheine + adenosine 3',5'-bisphosphate + 2 H(+)</text>
        <dbReference type="Rhea" id="RHEA:49980"/>
        <dbReference type="ChEBI" id="CHEBI:15377"/>
        <dbReference type="ChEBI" id="CHEBI:15378"/>
        <dbReference type="ChEBI" id="CHEBI:58343"/>
        <dbReference type="ChEBI" id="CHEBI:62620"/>
        <dbReference type="ChEBI" id="CHEBI:132012"/>
    </reaction>
    <physiologicalReaction direction="left-to-right" evidence="17">
        <dbReference type="Rhea" id="RHEA:49981"/>
    </physiologicalReaction>
</comment>
<evidence type="ECO:0000256" key="12">
    <source>
        <dbReference type="ARBA" id="ARBA00044908"/>
    </source>
</evidence>
<comment type="catalytic activity">
    <reaction evidence="12">
        <text>CoA + H2O = (R)-4'-phosphopantetheine + adenosine 3',5'-bisphosphate + 2 H(+)</text>
        <dbReference type="Rhea" id="RHEA:64988"/>
        <dbReference type="ChEBI" id="CHEBI:15377"/>
        <dbReference type="ChEBI" id="CHEBI:15378"/>
        <dbReference type="ChEBI" id="CHEBI:57287"/>
        <dbReference type="ChEBI" id="CHEBI:58343"/>
        <dbReference type="ChEBI" id="CHEBI:61723"/>
        <dbReference type="EC" id="3.6.1.77"/>
    </reaction>
    <physiologicalReaction direction="left-to-right" evidence="12">
        <dbReference type="Rhea" id="RHEA:64989"/>
    </physiologicalReaction>
</comment>
<comment type="function">
    <text evidence="27">Fatty acyl-coenzyme A (CoA) diphosphatase that hydrolyzes fatty acyl-CoA to yield acyl-4'-phosphopantetheine and adenosine 3',5'-bisphosphate. Cleaves CoA, CoA esters and oxidized CoA with similar efficiencies. Preferentially hydrolyzes medium-chain acyl-CoAs and bile acid-CoAs. Has no activity toward NDP-sugars, CDP-alcohols, (deoxy)nucleoside 5'-triphosphates, nucleoside 5'-di or monophosphates, diadenosine polyphosphates, NAD, NADH, NADP, NADPH or thymidine-5'-monophospho-p-nitrophenyl ester. May be required to eliminate oxidized CoA from peroxisomes, or regulate CoA and acyl-CoA levels in this organelle in response to metabolic demand. Does not play a role in U8 snoRNA decapping activity. Binds U8 snoRNA. Exhibits decapping activity towards dpCoA-capped RNAs in vitro.</text>
</comment>
<dbReference type="InterPro" id="IPR045121">
    <property type="entry name" value="CoAse"/>
</dbReference>
<evidence type="ECO:0000256" key="5">
    <source>
        <dbReference type="ARBA" id="ARBA00011245"/>
    </source>
</evidence>
<dbReference type="GO" id="GO:0010945">
    <property type="term" value="F:coenzyme A diphosphatase activity"/>
    <property type="evidence" value="ECO:0007669"/>
    <property type="project" value="UniProtKB-EC"/>
</dbReference>
<keyword evidence="10" id="KW-0576">Peroxisome</keyword>
<keyword evidence="6" id="KW-0479">Metal-binding</keyword>
<evidence type="ECO:0000256" key="2">
    <source>
        <dbReference type="ARBA" id="ARBA00001946"/>
    </source>
</evidence>
<organism evidence="32 33">
    <name type="scientific">Pangasianodon hypophthalmus</name>
    <name type="common">Striped catfish</name>
    <name type="synonym">Helicophagus hypophthalmus</name>
    <dbReference type="NCBI Taxonomy" id="310915"/>
    <lineage>
        <taxon>Eukaryota</taxon>
        <taxon>Metazoa</taxon>
        <taxon>Chordata</taxon>
        <taxon>Craniata</taxon>
        <taxon>Vertebrata</taxon>
        <taxon>Euteleostomi</taxon>
        <taxon>Actinopterygii</taxon>
        <taxon>Neopterygii</taxon>
        <taxon>Teleostei</taxon>
        <taxon>Ostariophysi</taxon>
        <taxon>Siluriformes</taxon>
        <taxon>Pangasiidae</taxon>
        <taxon>Pangasianodon</taxon>
    </lineage>
</organism>
<evidence type="ECO:0000256" key="23">
    <source>
        <dbReference type="ARBA" id="ARBA00049284"/>
    </source>
</evidence>
<evidence type="ECO:0000256" key="16">
    <source>
        <dbReference type="ARBA" id="ARBA00047403"/>
    </source>
</evidence>
<dbReference type="GO" id="GO:0003723">
    <property type="term" value="F:RNA binding"/>
    <property type="evidence" value="ECO:0007669"/>
    <property type="project" value="UniProtKB-KW"/>
</dbReference>
<dbReference type="SUPFAM" id="SSF55811">
    <property type="entry name" value="Nudix"/>
    <property type="match status" value="1"/>
</dbReference>
<dbReference type="AlphaFoldDB" id="A0A5N5NX79"/>
<evidence type="ECO:0000313" key="32">
    <source>
        <dbReference type="EMBL" id="KAB5571453.1"/>
    </source>
</evidence>
<accession>A0A5N5NX79</accession>
<dbReference type="OrthoDB" id="206213at2759"/>
<keyword evidence="33" id="KW-1185">Reference proteome</keyword>
<comment type="catalytic activity">
    <reaction evidence="19">
        <text>dodecanoyl-CoA + H2O = S-dodecanoyl-4'-phosphopantetheine + adenosine 3',5'-bisphosphate + 2 H(+)</text>
        <dbReference type="Rhea" id="RHEA:50024"/>
        <dbReference type="ChEBI" id="CHEBI:15377"/>
        <dbReference type="ChEBI" id="CHEBI:15378"/>
        <dbReference type="ChEBI" id="CHEBI:57375"/>
        <dbReference type="ChEBI" id="CHEBI:58343"/>
        <dbReference type="ChEBI" id="CHEBI:132015"/>
    </reaction>
    <physiologicalReaction direction="left-to-right" evidence="19">
        <dbReference type="Rhea" id="RHEA:50025"/>
    </physiologicalReaction>
</comment>
<evidence type="ECO:0000256" key="6">
    <source>
        <dbReference type="ARBA" id="ARBA00022723"/>
    </source>
</evidence>
<reference evidence="32 33" key="1">
    <citation type="submission" date="2019-06" db="EMBL/GenBank/DDBJ databases">
        <title>A chromosome-scale genome assembly of the striped catfish, Pangasianodon hypophthalmus.</title>
        <authorList>
            <person name="Wen M."/>
            <person name="Zahm M."/>
            <person name="Roques C."/>
            <person name="Cabau C."/>
            <person name="Klopp C."/>
            <person name="Donnadieu C."/>
            <person name="Jouanno E."/>
            <person name="Avarre J.-C."/>
            <person name="Campet M."/>
            <person name="Ha T.T.T."/>
            <person name="Dugue R."/>
            <person name="Lampietro C."/>
            <person name="Louis A."/>
            <person name="Herpin A."/>
            <person name="Echchiki A."/>
            <person name="Berthelot C."/>
            <person name="Parey E."/>
            <person name="Roest-Crollius H."/>
            <person name="Braasch I."/>
            <person name="Postlethwait J."/>
            <person name="Bobe J."/>
            <person name="Montfort J."/>
            <person name="Bouchez O."/>
            <person name="Begum T."/>
            <person name="Schartl M."/>
            <person name="Guiguen Y."/>
        </authorList>
    </citation>
    <scope>NUCLEOTIDE SEQUENCE [LARGE SCALE GENOMIC DNA]</scope>
    <source>
        <strain evidence="32 33">Indonesia</strain>
        <tissue evidence="32">Blood</tissue>
    </source>
</reference>
<evidence type="ECO:0000313" key="33">
    <source>
        <dbReference type="Proteomes" id="UP000327468"/>
    </source>
</evidence>
<dbReference type="PROSITE" id="PS01293">
    <property type="entry name" value="NUDIX_COA"/>
    <property type="match status" value="1"/>
</dbReference>
<keyword evidence="7" id="KW-0378">Hydrolase</keyword>
<gene>
    <name evidence="32" type="ORF">PHYPO_G00225130</name>
</gene>
<evidence type="ECO:0000256" key="29">
    <source>
        <dbReference type="ARBA" id="ARBA00079598"/>
    </source>
</evidence>
<evidence type="ECO:0000256" key="26">
    <source>
        <dbReference type="ARBA" id="ARBA00051856"/>
    </source>
</evidence>
<evidence type="ECO:0000256" key="4">
    <source>
        <dbReference type="ARBA" id="ARBA00006506"/>
    </source>
</evidence>
<comment type="catalytic activity">
    <reaction evidence="14">
        <text>octanoyl-CoA + H2O = S-octanoyl-4'-phosphopantetheine + adenosine 3',5'-bisphosphate + 2 H(+)</text>
        <dbReference type="Rhea" id="RHEA:50016"/>
        <dbReference type="ChEBI" id="CHEBI:15377"/>
        <dbReference type="ChEBI" id="CHEBI:15378"/>
        <dbReference type="ChEBI" id="CHEBI:57386"/>
        <dbReference type="ChEBI" id="CHEBI:58343"/>
        <dbReference type="ChEBI" id="CHEBI:132013"/>
    </reaction>
    <physiologicalReaction direction="left-to-right" evidence="14">
        <dbReference type="Rhea" id="RHEA:50017"/>
    </physiologicalReaction>
</comment>
<keyword evidence="30" id="KW-0812">Transmembrane</keyword>
<evidence type="ECO:0000256" key="1">
    <source>
        <dbReference type="ARBA" id="ARBA00001936"/>
    </source>
</evidence>
<keyword evidence="8" id="KW-0460">Magnesium</keyword>
<evidence type="ECO:0000256" key="25">
    <source>
        <dbReference type="ARBA" id="ARBA00051749"/>
    </source>
</evidence>
<name>A0A5N5NX79_PANHP</name>
<evidence type="ECO:0000256" key="13">
    <source>
        <dbReference type="ARBA" id="ARBA00044967"/>
    </source>
</evidence>
<comment type="catalytic activity">
    <reaction evidence="26">
        <text>acetyl-CoA + H2O = S-acetyl-4'-phosphopantetheine + adenosine 3',5'-bisphosphate + 2 H(+)</text>
        <dbReference type="Rhea" id="RHEA:64992"/>
        <dbReference type="ChEBI" id="CHEBI:15377"/>
        <dbReference type="ChEBI" id="CHEBI:15378"/>
        <dbReference type="ChEBI" id="CHEBI:57288"/>
        <dbReference type="ChEBI" id="CHEBI:58343"/>
        <dbReference type="ChEBI" id="CHEBI:156266"/>
    </reaction>
    <physiologicalReaction direction="left-to-right" evidence="26">
        <dbReference type="Rhea" id="RHEA:64993"/>
    </physiologicalReaction>
</comment>
<evidence type="ECO:0000256" key="22">
    <source>
        <dbReference type="ARBA" id="ARBA00048961"/>
    </source>
</evidence>
<dbReference type="Proteomes" id="UP000327468">
    <property type="component" value="Chromosome 7"/>
</dbReference>
<proteinExistence type="inferred from homology"/>
<evidence type="ECO:0000256" key="18">
    <source>
        <dbReference type="ARBA" id="ARBA00047666"/>
    </source>
</evidence>
<comment type="catalytic activity">
    <reaction evidence="25">
        <text>3alpha,7alpha,12alpha-trihydroxy-5beta-cholestan-26-oyl-CoA + H2O = 3alpha,7alpha,12alpha-trihydroxy-5beta-cholestan-26-oyl-4'-phosphopantetheine + adenosine 3',5'-bisphosphate + 2 H(+)</text>
        <dbReference type="Rhea" id="RHEA:50040"/>
        <dbReference type="ChEBI" id="CHEBI:15377"/>
        <dbReference type="ChEBI" id="CHEBI:15378"/>
        <dbReference type="ChEBI" id="CHEBI:58343"/>
        <dbReference type="ChEBI" id="CHEBI:63001"/>
        <dbReference type="ChEBI" id="CHEBI:132021"/>
    </reaction>
    <physiologicalReaction direction="left-to-right" evidence="25">
        <dbReference type="Rhea" id="RHEA:50041"/>
    </physiologicalReaction>
</comment>
<dbReference type="InterPro" id="IPR015797">
    <property type="entry name" value="NUDIX_hydrolase-like_dom_sf"/>
</dbReference>
<dbReference type="EMBL" id="VFJC01000008">
    <property type="protein sequence ID" value="KAB5571453.1"/>
    <property type="molecule type" value="Genomic_DNA"/>
</dbReference>
<comment type="catalytic activity">
    <reaction evidence="20">
        <text>succinyl-CoA + H2O = succinyl-4'-phosphopantetheine + adenosine 3',5'-bisphosphate + 2 H(+)</text>
        <dbReference type="Rhea" id="RHEA:67472"/>
        <dbReference type="ChEBI" id="CHEBI:15377"/>
        <dbReference type="ChEBI" id="CHEBI:15378"/>
        <dbReference type="ChEBI" id="CHEBI:57292"/>
        <dbReference type="ChEBI" id="CHEBI:58343"/>
        <dbReference type="ChEBI" id="CHEBI:172364"/>
    </reaction>
    <physiologicalReaction direction="left-to-right" evidence="20">
        <dbReference type="Rhea" id="RHEA:67473"/>
    </physiologicalReaction>
</comment>
<evidence type="ECO:0000256" key="9">
    <source>
        <dbReference type="ARBA" id="ARBA00022884"/>
    </source>
</evidence>
<dbReference type="Gene3D" id="3.90.79.10">
    <property type="entry name" value="Nucleoside Triphosphate Pyrophosphohydrolase"/>
    <property type="match status" value="1"/>
</dbReference>
<dbReference type="GO" id="GO:0000287">
    <property type="term" value="F:magnesium ion binding"/>
    <property type="evidence" value="ECO:0007669"/>
    <property type="project" value="InterPro"/>
</dbReference>
<comment type="catalytic activity">
    <reaction evidence="15">
        <text>malonyl-CoA + H2O = malonyl-4'-phosphopantetheine + adenosine 3',5'-bisphosphate + 2 H(+)</text>
        <dbReference type="Rhea" id="RHEA:67468"/>
        <dbReference type="ChEBI" id="CHEBI:15377"/>
        <dbReference type="ChEBI" id="CHEBI:15378"/>
        <dbReference type="ChEBI" id="CHEBI:57384"/>
        <dbReference type="ChEBI" id="CHEBI:58343"/>
        <dbReference type="ChEBI" id="CHEBI:172363"/>
    </reaction>
    <physiologicalReaction direction="left-to-right" evidence="15">
        <dbReference type="Rhea" id="RHEA:67469"/>
    </physiologicalReaction>
</comment>
<comment type="catalytic activity">
    <reaction evidence="22">
        <text>choloyl-CoA + H2O = S-choloyl-4'-phosphopantetheine + adenosine 3',5'-bisphosphate + 2 H(+)</text>
        <dbReference type="Rhea" id="RHEA:50036"/>
        <dbReference type="ChEBI" id="CHEBI:15377"/>
        <dbReference type="ChEBI" id="CHEBI:15378"/>
        <dbReference type="ChEBI" id="CHEBI:57373"/>
        <dbReference type="ChEBI" id="CHEBI:58343"/>
        <dbReference type="ChEBI" id="CHEBI:132020"/>
    </reaction>
    <physiologicalReaction direction="left-to-right" evidence="22">
        <dbReference type="Rhea" id="RHEA:50037"/>
    </physiologicalReaction>
</comment>
<comment type="cofactor">
    <cofactor evidence="1">
        <name>Mn(2+)</name>
        <dbReference type="ChEBI" id="CHEBI:29035"/>
    </cofactor>
</comment>
<comment type="catalytic activity">
    <reaction evidence="23">
        <text>butanoyl-CoA + H2O = S-butanoyl-4'-phosphopantetheine + adenosine 3',5'-bisphosphate + 2 H(+)</text>
        <dbReference type="Rhea" id="RHEA:49976"/>
        <dbReference type="ChEBI" id="CHEBI:15377"/>
        <dbReference type="ChEBI" id="CHEBI:15378"/>
        <dbReference type="ChEBI" id="CHEBI:57371"/>
        <dbReference type="ChEBI" id="CHEBI:58343"/>
        <dbReference type="ChEBI" id="CHEBI:132011"/>
    </reaction>
    <physiologicalReaction direction="left-to-right" evidence="23">
        <dbReference type="Rhea" id="RHEA:49977"/>
    </physiologicalReaction>
</comment>
<sequence length="221" mass="24521">MEVKAEVISSLRKHDTGDEFSHVSSLPKASVLIPLFLREGRVHVLLTVRSAELKHNPGEVCFPGGKSDPSDRDEIDTALREALEEISLPPDGVEVVCRLCPLLNQRGLLVTPVVAFISDSFQASPNPDEVSEVFSVPVEFFLKGTDHSAYPVPNIGAYTHSFIYTDPVTGKIHQIWGLTAFLLILLAVLTFKKKPEFEVGFDLENPLASFQQYLQHRLSKL</sequence>
<comment type="catalytic activity">
    <reaction evidence="24">
        <text>decanoyl-CoA + H2O = decanoyl-4'-phosphopantetheine + adenosine 3',5'-bisphosphate + 2 H(+)</text>
        <dbReference type="Rhea" id="RHEA:50020"/>
        <dbReference type="ChEBI" id="CHEBI:15377"/>
        <dbReference type="ChEBI" id="CHEBI:15378"/>
        <dbReference type="ChEBI" id="CHEBI:58343"/>
        <dbReference type="ChEBI" id="CHEBI:61430"/>
        <dbReference type="ChEBI" id="CHEBI:132014"/>
    </reaction>
    <physiologicalReaction direction="left-to-right" evidence="24">
        <dbReference type="Rhea" id="RHEA:50021"/>
    </physiologicalReaction>
</comment>
<evidence type="ECO:0000256" key="20">
    <source>
        <dbReference type="ARBA" id="ARBA00048624"/>
    </source>
</evidence>
<evidence type="ECO:0000256" key="7">
    <source>
        <dbReference type="ARBA" id="ARBA00022801"/>
    </source>
</evidence>
<dbReference type="FunFam" id="3.90.79.10:FF:000049">
    <property type="entry name" value="Peroxisomal coenzyme A diphosphatase NUDT7"/>
    <property type="match status" value="1"/>
</dbReference>
<dbReference type="CDD" id="cd03426">
    <property type="entry name" value="NUDIX_CoAse_Nudt7"/>
    <property type="match status" value="1"/>
</dbReference>
<comment type="subcellular location">
    <subcellularLocation>
        <location evidence="3">Peroxisome</location>
    </subcellularLocation>
</comment>
<evidence type="ECO:0000259" key="31">
    <source>
        <dbReference type="PROSITE" id="PS51462"/>
    </source>
</evidence>
<keyword evidence="9" id="KW-0694">RNA-binding</keyword>
<dbReference type="InterPro" id="IPR000059">
    <property type="entry name" value="NUDIX_hydrolase_NudL_CS"/>
</dbReference>
<dbReference type="Pfam" id="PF00293">
    <property type="entry name" value="NUDIX"/>
    <property type="match status" value="1"/>
</dbReference>
<comment type="caution">
    <text evidence="32">The sequence shown here is derived from an EMBL/GenBank/DDBJ whole genome shotgun (WGS) entry which is preliminary data.</text>
</comment>
<keyword evidence="11" id="KW-0464">Manganese</keyword>
<keyword evidence="30" id="KW-1133">Transmembrane helix</keyword>
<comment type="similarity">
    <text evidence="4">Belongs to the Nudix hydrolase family. PCD1 subfamily.</text>
</comment>
<dbReference type="PANTHER" id="PTHR12992:SF24">
    <property type="entry name" value="PEROXISOMAL COENZYME A DIPHOSPHATASE NUDT7"/>
    <property type="match status" value="1"/>
</dbReference>
<evidence type="ECO:0000256" key="19">
    <source>
        <dbReference type="ARBA" id="ARBA00047757"/>
    </source>
</evidence>
<comment type="catalytic activity">
    <reaction evidence="18">
        <text>propanoyl-CoA + H2O = propanoyl-4'-phosphopantetheine + adenosine 3',5'-bisphosphate + 2 H(+)</text>
        <dbReference type="Rhea" id="RHEA:67464"/>
        <dbReference type="ChEBI" id="CHEBI:15377"/>
        <dbReference type="ChEBI" id="CHEBI:15378"/>
        <dbReference type="ChEBI" id="CHEBI:57392"/>
        <dbReference type="ChEBI" id="CHEBI:58343"/>
        <dbReference type="ChEBI" id="CHEBI:172362"/>
    </reaction>
    <physiologicalReaction direction="left-to-right" evidence="18">
        <dbReference type="Rhea" id="RHEA:67465"/>
    </physiologicalReaction>
</comment>
<comment type="cofactor">
    <cofactor evidence="2">
        <name>Mg(2+)</name>
        <dbReference type="ChEBI" id="CHEBI:18420"/>
    </cofactor>
</comment>
<dbReference type="InterPro" id="IPR000086">
    <property type="entry name" value="NUDIX_hydrolase_dom"/>
</dbReference>
<dbReference type="PROSITE" id="PS51462">
    <property type="entry name" value="NUDIX"/>
    <property type="match status" value="1"/>
</dbReference>
<feature type="transmembrane region" description="Helical" evidence="30">
    <location>
        <begin position="175"/>
        <end position="191"/>
    </location>
</feature>